<gene>
    <name evidence="1" type="ordered locus">VCM66_A0422</name>
</gene>
<dbReference type="HOGENOM" id="CLU_220804_0_0_6"/>
<name>C3LV84_VIBCM</name>
<organism evidence="1 2">
    <name type="scientific">Vibrio cholerae serotype O1 (strain M66-2)</name>
    <dbReference type="NCBI Taxonomy" id="579112"/>
    <lineage>
        <taxon>Bacteria</taxon>
        <taxon>Pseudomonadati</taxon>
        <taxon>Pseudomonadota</taxon>
        <taxon>Gammaproteobacteria</taxon>
        <taxon>Vibrionales</taxon>
        <taxon>Vibrionaceae</taxon>
        <taxon>Vibrio</taxon>
    </lineage>
</organism>
<proteinExistence type="predicted"/>
<evidence type="ECO:0000313" key="1">
    <source>
        <dbReference type="EMBL" id="ACP07389.1"/>
    </source>
</evidence>
<dbReference type="KEGG" id="vcm:VCM66_A0422"/>
<evidence type="ECO:0000313" key="2">
    <source>
        <dbReference type="Proteomes" id="UP000001217"/>
    </source>
</evidence>
<dbReference type="AlphaFoldDB" id="C3LV84"/>
<accession>C3LV84</accession>
<reference evidence="1 2" key="1">
    <citation type="journal article" date="2008" name="PLoS ONE">
        <title>A recalibrated molecular clock and independent origins for the cholera pandemic clones.</title>
        <authorList>
            <person name="Feng L."/>
            <person name="Reeves P.R."/>
            <person name="Lan R."/>
            <person name="Ren Y."/>
            <person name="Gao C."/>
            <person name="Zhou Z."/>
            <person name="Ren Y."/>
            <person name="Cheng J."/>
            <person name="Wang W."/>
            <person name="Wang J."/>
            <person name="Qian W."/>
            <person name="Li D."/>
            <person name="Wang L."/>
        </authorList>
    </citation>
    <scope>NUCLEOTIDE SEQUENCE [LARGE SCALE GENOMIC DNA]</scope>
    <source>
        <strain evidence="1 2">M66-2</strain>
    </source>
</reference>
<protein>
    <submittedName>
        <fullName evidence="1">Uncharacterized protein</fullName>
    </submittedName>
</protein>
<dbReference type="EMBL" id="CP001234">
    <property type="protein sequence ID" value="ACP07389.1"/>
    <property type="molecule type" value="Genomic_DNA"/>
</dbReference>
<dbReference type="Proteomes" id="UP000001217">
    <property type="component" value="Chromosome II"/>
</dbReference>
<sequence length="34" mass="3920">METLSDNPTYNMLVLQLNEAITLKRTAINTLLFH</sequence>